<dbReference type="Proteomes" id="UP000314294">
    <property type="component" value="Unassembled WGS sequence"/>
</dbReference>
<sequence>MFVTVKQSANVGERDRGVNESHAEQRHPNQTQARPRQYPIMHCNITFRQLEEHLNASQDAVGQVISSLPVGGRKLEAPDQDLMDQDLMDQDLMEVRSPEQNRPGQRIQIRSGSV</sequence>
<feature type="compositionally biased region" description="Basic and acidic residues" evidence="1">
    <location>
        <begin position="12"/>
        <end position="27"/>
    </location>
</feature>
<evidence type="ECO:0000313" key="2">
    <source>
        <dbReference type="EMBL" id="TNN36035.1"/>
    </source>
</evidence>
<comment type="caution">
    <text evidence="2">The sequence shown here is derived from an EMBL/GenBank/DDBJ whole genome shotgun (WGS) entry which is preliminary data.</text>
</comment>
<name>A0A4Z2F4K9_9TELE</name>
<gene>
    <name evidence="2" type="ORF">EYF80_053799</name>
</gene>
<protein>
    <submittedName>
        <fullName evidence="2">Uncharacterized protein</fullName>
    </submittedName>
</protein>
<feature type="region of interest" description="Disordered" evidence="1">
    <location>
        <begin position="1"/>
        <end position="38"/>
    </location>
</feature>
<accession>A0A4Z2F4K9</accession>
<dbReference type="EMBL" id="SRLO01001669">
    <property type="protein sequence ID" value="TNN36035.1"/>
    <property type="molecule type" value="Genomic_DNA"/>
</dbReference>
<feature type="compositionally biased region" description="Polar residues" evidence="1">
    <location>
        <begin position="100"/>
        <end position="114"/>
    </location>
</feature>
<reference evidence="2 3" key="1">
    <citation type="submission" date="2019-03" db="EMBL/GenBank/DDBJ databases">
        <title>First draft genome of Liparis tanakae, snailfish: a comprehensive survey of snailfish specific genes.</title>
        <authorList>
            <person name="Kim W."/>
            <person name="Song I."/>
            <person name="Jeong J.-H."/>
            <person name="Kim D."/>
            <person name="Kim S."/>
            <person name="Ryu S."/>
            <person name="Song J.Y."/>
            <person name="Lee S.K."/>
        </authorList>
    </citation>
    <scope>NUCLEOTIDE SEQUENCE [LARGE SCALE GENOMIC DNA]</scope>
    <source>
        <tissue evidence="2">Muscle</tissue>
    </source>
</reference>
<dbReference type="AlphaFoldDB" id="A0A4Z2F4K9"/>
<feature type="region of interest" description="Disordered" evidence="1">
    <location>
        <begin position="95"/>
        <end position="114"/>
    </location>
</feature>
<organism evidence="2 3">
    <name type="scientific">Liparis tanakae</name>
    <name type="common">Tanaka's snailfish</name>
    <dbReference type="NCBI Taxonomy" id="230148"/>
    <lineage>
        <taxon>Eukaryota</taxon>
        <taxon>Metazoa</taxon>
        <taxon>Chordata</taxon>
        <taxon>Craniata</taxon>
        <taxon>Vertebrata</taxon>
        <taxon>Euteleostomi</taxon>
        <taxon>Actinopterygii</taxon>
        <taxon>Neopterygii</taxon>
        <taxon>Teleostei</taxon>
        <taxon>Neoteleostei</taxon>
        <taxon>Acanthomorphata</taxon>
        <taxon>Eupercaria</taxon>
        <taxon>Perciformes</taxon>
        <taxon>Cottioidei</taxon>
        <taxon>Cottales</taxon>
        <taxon>Liparidae</taxon>
        <taxon>Liparis</taxon>
    </lineage>
</organism>
<feature type="compositionally biased region" description="Polar residues" evidence="1">
    <location>
        <begin position="1"/>
        <end position="10"/>
    </location>
</feature>
<evidence type="ECO:0000313" key="3">
    <source>
        <dbReference type="Proteomes" id="UP000314294"/>
    </source>
</evidence>
<evidence type="ECO:0000256" key="1">
    <source>
        <dbReference type="SAM" id="MobiDB-lite"/>
    </source>
</evidence>
<keyword evidence="3" id="KW-1185">Reference proteome</keyword>
<proteinExistence type="predicted"/>